<proteinExistence type="predicted"/>
<organism evidence="1 2">
    <name type="scientific">[Lactobacillus] rogosae</name>
    <dbReference type="NCBI Taxonomy" id="706562"/>
    <lineage>
        <taxon>Bacteria</taxon>
        <taxon>Bacillati</taxon>
        <taxon>Bacillota</taxon>
        <taxon>Clostridia</taxon>
        <taxon>Lachnospirales</taxon>
        <taxon>Lachnospiraceae</taxon>
        <taxon>Lachnospira</taxon>
    </lineage>
</organism>
<gene>
    <name evidence="1" type="ORF">WMO14_01125</name>
</gene>
<reference evidence="1 2" key="1">
    <citation type="submission" date="2024-03" db="EMBL/GenBank/DDBJ databases">
        <title>Human intestinal bacterial collection.</title>
        <authorList>
            <person name="Pauvert C."/>
            <person name="Hitch T.C.A."/>
            <person name="Clavel T."/>
        </authorList>
    </citation>
    <scope>NUCLEOTIDE SEQUENCE [LARGE SCALE GENOMIC DNA]</scope>
    <source>
        <strain evidence="1 2">CLA-AA-H255</strain>
    </source>
</reference>
<dbReference type="PANTHER" id="PTHR38733">
    <property type="entry name" value="PROTEIN MCRC"/>
    <property type="match status" value="1"/>
</dbReference>
<dbReference type="EMBL" id="JBBMER010000001">
    <property type="protein sequence ID" value="MEQ2378488.1"/>
    <property type="molecule type" value="Genomic_DNA"/>
</dbReference>
<name>A0ABV1BU19_9FIRM</name>
<dbReference type="Pfam" id="PF10117">
    <property type="entry name" value="McrBC"/>
    <property type="match status" value="1"/>
</dbReference>
<accession>A0ABV1BU19</accession>
<dbReference type="PANTHER" id="PTHR38733:SF1">
    <property type="entry name" value="TYPE IV METHYL-DIRECTED RESTRICTION ENZYME ECOKMCRBC"/>
    <property type="match status" value="1"/>
</dbReference>
<evidence type="ECO:0000313" key="2">
    <source>
        <dbReference type="Proteomes" id="UP001442364"/>
    </source>
</evidence>
<evidence type="ECO:0000313" key="1">
    <source>
        <dbReference type="EMBL" id="MEQ2378488.1"/>
    </source>
</evidence>
<dbReference type="Proteomes" id="UP001442364">
    <property type="component" value="Unassembled WGS sequence"/>
</dbReference>
<sequence>MKCGDNVDKPFEVKEFDTIICNEDYKDDEKYKYLNQKEFDNLVAFIHEFTGDADSADALDFMKIGYRRNVGEVVTIKNYVGLIQLKNGFQIQVLPKIAFGEEDEANVKTKKVFLKMLCSMKDFPCKVFNESSLNVAQMNLYELFINMYLQEVRQLVKRGIKLNYVEQEDNLRYYKGKLLVSENVRVNLAHKERFYVSYEEFHPNRAENRLVKATLAKLQRLTISAENSKEIRQLLTAFEMVDASVNYTKDFSQVVINRNTKDYEVLMQWSKVFLMNKSFTTFSGSTTSRALLFPMESIYESYVAQQMKKVMSPEGWDVSYQDRGQYLFVEPRRQFALRPDIVMKKGERIVILDTKWKSLINNEKNNYGISQQDMYQMYAYSKKYGTSEIWLLYPVNDEMRNHKPIRFESGDGTTVNLYFIDVDKIEDSLQELRDTLEVGEKGDFR</sequence>
<keyword evidence="2" id="KW-1185">Reference proteome</keyword>
<dbReference type="InterPro" id="IPR019292">
    <property type="entry name" value="McrC"/>
</dbReference>
<protein>
    <submittedName>
        <fullName evidence="1">McrC family protein</fullName>
    </submittedName>
</protein>
<comment type="caution">
    <text evidence="1">The sequence shown here is derived from an EMBL/GenBank/DDBJ whole genome shotgun (WGS) entry which is preliminary data.</text>
</comment>
<dbReference type="RefSeq" id="WP_318295481.1">
    <property type="nucleotide sequence ID" value="NZ_DAWDAH010000011.1"/>
</dbReference>